<dbReference type="InterPro" id="IPR000620">
    <property type="entry name" value="EamA_dom"/>
</dbReference>
<feature type="transmembrane region" description="Helical" evidence="6">
    <location>
        <begin position="79"/>
        <end position="101"/>
    </location>
</feature>
<comment type="similarity">
    <text evidence="2 6">Belongs to the drug/metabolite transporter (DMT) superfamily. Plant drug/metabolite exporter (P-DME) (TC 2.A.7.4) family.</text>
</comment>
<reference evidence="8" key="1">
    <citation type="submission" date="2022-06" db="EMBL/GenBank/DDBJ databases">
        <title>Uncovering the hologenomic basis of an extraordinary plant invasion.</title>
        <authorList>
            <person name="Bieker V.C."/>
            <person name="Martin M.D."/>
            <person name="Gilbert T."/>
            <person name="Hodgins K."/>
            <person name="Battlay P."/>
            <person name="Petersen B."/>
            <person name="Wilson J."/>
        </authorList>
    </citation>
    <scope>NUCLEOTIDE SEQUENCE</scope>
    <source>
        <strain evidence="8">AA19_3_7</strain>
        <tissue evidence="8">Leaf</tissue>
    </source>
</reference>
<feature type="transmembrane region" description="Helical" evidence="6">
    <location>
        <begin position="147"/>
        <end position="166"/>
    </location>
</feature>
<feature type="transmembrane region" description="Helical" evidence="6">
    <location>
        <begin position="205"/>
        <end position="223"/>
    </location>
</feature>
<dbReference type="SUPFAM" id="SSF103481">
    <property type="entry name" value="Multidrug resistance efflux transporter EmrE"/>
    <property type="match status" value="1"/>
</dbReference>
<comment type="subcellular location">
    <subcellularLocation>
        <location evidence="1 6">Membrane</location>
        <topology evidence="1 6">Multi-pass membrane protein</topology>
    </subcellularLocation>
</comment>
<organism evidence="8 9">
    <name type="scientific">Ambrosia artemisiifolia</name>
    <name type="common">Common ragweed</name>
    <dbReference type="NCBI Taxonomy" id="4212"/>
    <lineage>
        <taxon>Eukaryota</taxon>
        <taxon>Viridiplantae</taxon>
        <taxon>Streptophyta</taxon>
        <taxon>Embryophyta</taxon>
        <taxon>Tracheophyta</taxon>
        <taxon>Spermatophyta</taxon>
        <taxon>Magnoliopsida</taxon>
        <taxon>eudicotyledons</taxon>
        <taxon>Gunneridae</taxon>
        <taxon>Pentapetalae</taxon>
        <taxon>asterids</taxon>
        <taxon>campanulids</taxon>
        <taxon>Asterales</taxon>
        <taxon>Asteraceae</taxon>
        <taxon>Asteroideae</taxon>
        <taxon>Heliantheae alliance</taxon>
        <taxon>Heliantheae</taxon>
        <taxon>Ambrosia</taxon>
    </lineage>
</organism>
<feature type="transmembrane region" description="Helical" evidence="6">
    <location>
        <begin position="44"/>
        <end position="64"/>
    </location>
</feature>
<dbReference type="GO" id="GO:0016020">
    <property type="term" value="C:membrane"/>
    <property type="evidence" value="ECO:0007669"/>
    <property type="project" value="UniProtKB-SubCell"/>
</dbReference>
<keyword evidence="3 6" id="KW-0812">Transmembrane</keyword>
<protein>
    <recommendedName>
        <fullName evidence="6">WAT1-related protein</fullName>
    </recommendedName>
</protein>
<gene>
    <name evidence="8" type="ORF">M8C21_028262</name>
</gene>
<feature type="transmembrane region" description="Helical" evidence="6">
    <location>
        <begin position="178"/>
        <end position="199"/>
    </location>
</feature>
<comment type="caution">
    <text evidence="8">The sequence shown here is derived from an EMBL/GenBank/DDBJ whole genome shotgun (WGS) entry which is preliminary data.</text>
</comment>
<evidence type="ECO:0000259" key="7">
    <source>
        <dbReference type="Pfam" id="PF00892"/>
    </source>
</evidence>
<keyword evidence="9" id="KW-1185">Reference proteome</keyword>
<keyword evidence="4 6" id="KW-1133">Transmembrane helix</keyword>
<evidence type="ECO:0000256" key="6">
    <source>
        <dbReference type="RuleBase" id="RU363077"/>
    </source>
</evidence>
<evidence type="ECO:0000313" key="8">
    <source>
        <dbReference type="EMBL" id="KAI7758022.1"/>
    </source>
</evidence>
<evidence type="ECO:0000313" key="9">
    <source>
        <dbReference type="Proteomes" id="UP001206925"/>
    </source>
</evidence>
<dbReference type="AlphaFoldDB" id="A0AAD5GW88"/>
<proteinExistence type="inferred from homology"/>
<accession>A0AAD5GW88</accession>
<evidence type="ECO:0000256" key="3">
    <source>
        <dbReference type="ARBA" id="ARBA00022692"/>
    </source>
</evidence>
<keyword evidence="5 6" id="KW-0472">Membrane</keyword>
<dbReference type="GO" id="GO:0022857">
    <property type="term" value="F:transmembrane transporter activity"/>
    <property type="evidence" value="ECO:0007669"/>
    <property type="project" value="InterPro"/>
</dbReference>
<evidence type="ECO:0000256" key="5">
    <source>
        <dbReference type="ARBA" id="ARBA00023136"/>
    </source>
</evidence>
<dbReference type="InterPro" id="IPR030184">
    <property type="entry name" value="WAT1-related"/>
</dbReference>
<evidence type="ECO:0000256" key="2">
    <source>
        <dbReference type="ARBA" id="ARBA00007635"/>
    </source>
</evidence>
<feature type="transmembrane region" description="Helical" evidence="6">
    <location>
        <begin position="12"/>
        <end position="32"/>
    </location>
</feature>
<dbReference type="EMBL" id="JAMZMK010000034">
    <property type="protein sequence ID" value="KAI7758022.1"/>
    <property type="molecule type" value="Genomic_DNA"/>
</dbReference>
<dbReference type="PANTHER" id="PTHR31218">
    <property type="entry name" value="WAT1-RELATED PROTEIN"/>
    <property type="match status" value="1"/>
</dbReference>
<feature type="domain" description="EamA" evidence="7">
    <location>
        <begin position="85"/>
        <end position="221"/>
    </location>
</feature>
<dbReference type="Proteomes" id="UP001206925">
    <property type="component" value="Unassembled WGS sequence"/>
</dbReference>
<name>A0AAD5GW88_AMBAR</name>
<dbReference type="InterPro" id="IPR037185">
    <property type="entry name" value="EmrE-like"/>
</dbReference>
<feature type="transmembrane region" description="Helical" evidence="6">
    <location>
        <begin position="113"/>
        <end position="135"/>
    </location>
</feature>
<evidence type="ECO:0000256" key="1">
    <source>
        <dbReference type="ARBA" id="ARBA00004141"/>
    </source>
</evidence>
<sequence length="259" mass="27910">MGSTARICYKDVLPFTAMVMIECIIVGGNTLFKMERLSFRSYTSQAKIVGTVVSISGALVATLYDGTSSVTLSPDSSSLYWIIGGILLASQNFLLSFVLVAQGQIMMQYPVELMVVFVFGLSGLIVAACAGLIMVRDLDAWKLKPDMMLASIIYMGISTGFLNVLIQVWALRLKGPVYVAMFKPFSIVIAVVMGVIFLGDSLHPGSVAGGIIISLGFYAVLWGKAKEDVGVHYKETSPIQTETNPLLQPHALEEGGPQI</sequence>
<dbReference type="Pfam" id="PF00892">
    <property type="entry name" value="EamA"/>
    <property type="match status" value="1"/>
</dbReference>
<evidence type="ECO:0000256" key="4">
    <source>
        <dbReference type="ARBA" id="ARBA00022989"/>
    </source>
</evidence>